<dbReference type="EMBL" id="JBEXPZ010000107">
    <property type="protein sequence ID" value="MET9851229.1"/>
    <property type="molecule type" value="Genomic_DNA"/>
</dbReference>
<evidence type="ECO:0000313" key="3">
    <source>
        <dbReference type="Proteomes" id="UP001550210"/>
    </source>
</evidence>
<keyword evidence="3" id="KW-1185">Reference proteome</keyword>
<evidence type="ECO:0000256" key="1">
    <source>
        <dbReference type="SAM" id="MobiDB-lite"/>
    </source>
</evidence>
<feature type="compositionally biased region" description="Low complexity" evidence="1">
    <location>
        <begin position="10"/>
        <end position="31"/>
    </location>
</feature>
<reference evidence="2 3" key="1">
    <citation type="submission" date="2024-06" db="EMBL/GenBank/DDBJ databases">
        <title>The Natural Products Discovery Center: Release of the First 8490 Sequenced Strains for Exploring Actinobacteria Biosynthetic Diversity.</title>
        <authorList>
            <person name="Kalkreuter E."/>
            <person name="Kautsar S.A."/>
            <person name="Yang D."/>
            <person name="Bader C.D."/>
            <person name="Teijaro C.N."/>
            <person name="Fluegel L."/>
            <person name="Davis C.M."/>
            <person name="Simpson J.R."/>
            <person name="Lauterbach L."/>
            <person name="Steele A.D."/>
            <person name="Gui C."/>
            <person name="Meng S."/>
            <person name="Li G."/>
            <person name="Viehrig K."/>
            <person name="Ye F."/>
            <person name="Su P."/>
            <person name="Kiefer A.F."/>
            <person name="Nichols A."/>
            <person name="Cepeda A.J."/>
            <person name="Yan W."/>
            <person name="Fan B."/>
            <person name="Jiang Y."/>
            <person name="Adhikari A."/>
            <person name="Zheng C.-J."/>
            <person name="Schuster L."/>
            <person name="Cowan T.M."/>
            <person name="Smanski M.J."/>
            <person name="Chevrette M.G."/>
            <person name="De Carvalho L.P.S."/>
            <person name="Shen B."/>
        </authorList>
    </citation>
    <scope>NUCLEOTIDE SEQUENCE [LARGE SCALE GENOMIC DNA]</scope>
    <source>
        <strain evidence="2 3">NPDC006434</strain>
    </source>
</reference>
<dbReference type="Proteomes" id="UP001550210">
    <property type="component" value="Unassembled WGS sequence"/>
</dbReference>
<dbReference type="RefSeq" id="WP_355405005.1">
    <property type="nucleotide sequence ID" value="NZ_JBEXPZ010000107.1"/>
</dbReference>
<gene>
    <name evidence="2" type="ORF">ABZZ21_43240</name>
</gene>
<accession>A0ABV2VBN0</accession>
<comment type="caution">
    <text evidence="2">The sequence shown here is derived from an EMBL/GenBank/DDBJ whole genome shotgun (WGS) entry which is preliminary data.</text>
</comment>
<protein>
    <submittedName>
        <fullName evidence="2">Uncharacterized protein</fullName>
    </submittedName>
</protein>
<organism evidence="2 3">
    <name type="scientific">Streptomyces ossamyceticus</name>
    <dbReference type="NCBI Taxonomy" id="249581"/>
    <lineage>
        <taxon>Bacteria</taxon>
        <taxon>Bacillati</taxon>
        <taxon>Actinomycetota</taxon>
        <taxon>Actinomycetes</taxon>
        <taxon>Kitasatosporales</taxon>
        <taxon>Streptomycetaceae</taxon>
        <taxon>Streptomyces</taxon>
    </lineage>
</organism>
<proteinExistence type="predicted"/>
<evidence type="ECO:0000313" key="2">
    <source>
        <dbReference type="EMBL" id="MET9851229.1"/>
    </source>
</evidence>
<feature type="region of interest" description="Disordered" evidence="1">
    <location>
        <begin position="1"/>
        <end position="32"/>
    </location>
</feature>
<name>A0ABV2VBN0_9ACTN</name>
<sequence>MTATTGLTISAPDSAALSSAAPGGTASGSLGNVTVNDQRSQLSTTWTATVELSTAFRTGAGSTSETISGAQVTYTPGNPVSEINPPHTPAASGSLAAQRNAYIRASGDGANAVTWNPSVSVAVPAGNVSGDYSGVITHSVS</sequence>